<dbReference type="InterPro" id="IPR000254">
    <property type="entry name" value="CBD"/>
</dbReference>
<dbReference type="Pfam" id="PF03664">
    <property type="entry name" value="Glyco_hydro_62"/>
    <property type="match status" value="1"/>
</dbReference>
<sequence>MRITDSGVNGWLAATISLLSLVTVARASCALPSSYKWTSTGPLATPKSGWVSLKDFSAIPYNGQHLVYASTVNSAGSYASMNFGLFSNWSSMGSASQNAMNNGAVAPNLFYYSPKKIWVIGQEWGAYPFNYMTSSDPTNPNGWSSPQALFTGSLPGSGTGPIDPALISDGTNMYLFFAGDDGHIYRSSMPNSQFPASFGSNYTTIMTAATNDLFEAVQVYKVDGQNQYLMIVECIGSVGRYFRSFTASSLSGSWTAQAASESNPFAGQANSGASWTNDISSGDLIRSTNDETMTIDPCNLQLLYQGMAIGSSGEYNLLPWRPGVLTLTNPGSGSGGSGDGGSGDGSSGTAAHWAQCGGQGWTGPTTCESPYKCTVSNQWYSQCL</sequence>
<dbReference type="PANTHER" id="PTHR40631">
    <property type="entry name" value="ALPHA-L-ARABINOFURANOSIDASE AXHA-2-RELATED"/>
    <property type="match status" value="1"/>
</dbReference>
<evidence type="ECO:0000256" key="12">
    <source>
        <dbReference type="SAM" id="MobiDB-lite"/>
    </source>
</evidence>
<keyword evidence="8" id="KW-0119">Carbohydrate metabolism</keyword>
<evidence type="ECO:0000256" key="10">
    <source>
        <dbReference type="ARBA" id="ARBA00023326"/>
    </source>
</evidence>
<evidence type="ECO:0000256" key="5">
    <source>
        <dbReference type="ARBA" id="ARBA00022651"/>
    </source>
</evidence>
<dbReference type="OrthoDB" id="3156236at2759"/>
<keyword evidence="10" id="KW-0624">Polysaccharide degradation</keyword>
<dbReference type="InterPro" id="IPR035971">
    <property type="entry name" value="CBD_sf"/>
</dbReference>
<comment type="similarity">
    <text evidence="3 11">Belongs to the glycosyl hydrolase 62 family.</text>
</comment>
<accession>A0A0F9XFE5</accession>
<evidence type="ECO:0000256" key="9">
    <source>
        <dbReference type="ARBA" id="ARBA00023295"/>
    </source>
</evidence>
<keyword evidence="7 11" id="KW-0378">Hydrolase</keyword>
<evidence type="ECO:0000256" key="13">
    <source>
        <dbReference type="SAM" id="SignalP"/>
    </source>
</evidence>
<feature type="compositionally biased region" description="Gly residues" evidence="12">
    <location>
        <begin position="332"/>
        <end position="346"/>
    </location>
</feature>
<evidence type="ECO:0000256" key="7">
    <source>
        <dbReference type="ARBA" id="ARBA00022801"/>
    </source>
</evidence>
<evidence type="ECO:0000256" key="8">
    <source>
        <dbReference type="ARBA" id="ARBA00023277"/>
    </source>
</evidence>
<dbReference type="Pfam" id="PF00734">
    <property type="entry name" value="CBM_1"/>
    <property type="match status" value="1"/>
</dbReference>
<evidence type="ECO:0000313" key="15">
    <source>
        <dbReference type="EMBL" id="KKP03811.1"/>
    </source>
</evidence>
<evidence type="ECO:0000256" key="11">
    <source>
        <dbReference type="RuleBase" id="RU368117"/>
    </source>
</evidence>
<keyword evidence="9 11" id="KW-0326">Glycosidase</keyword>
<proteinExistence type="inferred from homology"/>
<keyword evidence="6 11" id="KW-0732">Signal</keyword>
<gene>
    <name evidence="15" type="ORF">THAR02_04082</name>
</gene>
<dbReference type="EMBL" id="JOKZ01000097">
    <property type="protein sequence ID" value="KKP03811.1"/>
    <property type="molecule type" value="Genomic_DNA"/>
</dbReference>
<evidence type="ECO:0000256" key="3">
    <source>
        <dbReference type="ARBA" id="ARBA00007396"/>
    </source>
</evidence>
<reference evidence="16" key="1">
    <citation type="journal article" date="2015" name="Genome Announc.">
        <title>Draft whole-genome sequence of the biocontrol agent Trichoderma harzianum T6776.</title>
        <authorList>
            <person name="Baroncelli R."/>
            <person name="Piaggeschi G."/>
            <person name="Fiorini L."/>
            <person name="Bertolini E."/>
            <person name="Zapparata A."/>
            <person name="Pe M.E."/>
            <person name="Sarrocco S."/>
            <person name="Vannacci G."/>
        </authorList>
    </citation>
    <scope>NUCLEOTIDE SEQUENCE [LARGE SCALE GENOMIC DNA]</scope>
    <source>
        <strain evidence="16">T6776</strain>
    </source>
</reference>
<dbReference type="GO" id="GO:0046556">
    <property type="term" value="F:alpha-L-arabinofuranosidase activity"/>
    <property type="evidence" value="ECO:0007669"/>
    <property type="project" value="UniProtKB-UniRule"/>
</dbReference>
<feature type="signal peptide" evidence="13">
    <location>
        <begin position="1"/>
        <end position="27"/>
    </location>
</feature>
<dbReference type="GO" id="GO:0045493">
    <property type="term" value="P:xylan catabolic process"/>
    <property type="evidence" value="ECO:0007669"/>
    <property type="project" value="UniProtKB-UniRule"/>
</dbReference>
<dbReference type="PROSITE" id="PS51164">
    <property type="entry name" value="CBM1_2"/>
    <property type="match status" value="1"/>
</dbReference>
<dbReference type="GO" id="GO:0005576">
    <property type="term" value="C:extracellular region"/>
    <property type="evidence" value="ECO:0007669"/>
    <property type="project" value="UniProtKB-SubCell"/>
</dbReference>
<dbReference type="SMART" id="SM00236">
    <property type="entry name" value="fCBD"/>
    <property type="match status" value="1"/>
</dbReference>
<feature type="region of interest" description="Disordered" evidence="12">
    <location>
        <begin position="328"/>
        <end position="350"/>
    </location>
</feature>
<keyword evidence="5" id="KW-0858">Xylan degradation</keyword>
<evidence type="ECO:0000256" key="1">
    <source>
        <dbReference type="ARBA" id="ARBA00001462"/>
    </source>
</evidence>
<comment type="subcellular location">
    <subcellularLocation>
        <location evidence="2 11">Secreted</location>
    </subcellularLocation>
</comment>
<comment type="function">
    <text evidence="11">Alpha-L-arabinofuranosidase involved in the hydrolysis of xylan, a major structural heterogeneous polysaccharide found in plant biomass representing the second most abundant polysaccharide in the biosphere, after cellulose.</text>
</comment>
<feature type="chain" id="PRO_5002530139" description="Alpha-L-arabinofuranosidase" evidence="13">
    <location>
        <begin position="28"/>
        <end position="384"/>
    </location>
</feature>
<dbReference type="OMA" id="TCESPYK"/>
<dbReference type="SUPFAM" id="SSF57180">
    <property type="entry name" value="Cellulose-binding domain"/>
    <property type="match status" value="1"/>
</dbReference>
<dbReference type="Gene3D" id="2.115.10.20">
    <property type="entry name" value="Glycosyl hydrolase domain, family 43"/>
    <property type="match status" value="1"/>
</dbReference>
<comment type="catalytic activity">
    <reaction evidence="1 11">
        <text>Hydrolysis of terminal non-reducing alpha-L-arabinofuranoside residues in alpha-L-arabinosides.</text>
        <dbReference type="EC" id="3.2.1.55"/>
    </reaction>
</comment>
<feature type="domain" description="CBM1" evidence="14">
    <location>
        <begin position="348"/>
        <end position="384"/>
    </location>
</feature>
<keyword evidence="4 11" id="KW-0964">Secreted</keyword>
<evidence type="ECO:0000313" key="16">
    <source>
        <dbReference type="Proteomes" id="UP000034112"/>
    </source>
</evidence>
<dbReference type="PROSITE" id="PS00562">
    <property type="entry name" value="CBM1_1"/>
    <property type="match status" value="1"/>
</dbReference>
<dbReference type="InterPro" id="IPR023296">
    <property type="entry name" value="Glyco_hydro_beta-prop_sf"/>
</dbReference>
<evidence type="ECO:0000256" key="4">
    <source>
        <dbReference type="ARBA" id="ARBA00022525"/>
    </source>
</evidence>
<dbReference type="InterPro" id="IPR005193">
    <property type="entry name" value="GH62_arabinosidase"/>
</dbReference>
<dbReference type="SUPFAM" id="SSF75005">
    <property type="entry name" value="Arabinanase/levansucrase/invertase"/>
    <property type="match status" value="1"/>
</dbReference>
<evidence type="ECO:0000259" key="14">
    <source>
        <dbReference type="PROSITE" id="PS51164"/>
    </source>
</evidence>
<protein>
    <recommendedName>
        <fullName evidence="11">Alpha-L-arabinofuranosidase</fullName>
        <ecNumber evidence="11">3.2.1.55</ecNumber>
    </recommendedName>
</protein>
<dbReference type="GO" id="GO:0030248">
    <property type="term" value="F:cellulose binding"/>
    <property type="evidence" value="ECO:0007669"/>
    <property type="project" value="InterPro"/>
</dbReference>
<dbReference type="PANTHER" id="PTHR40631:SF1">
    <property type="entry name" value="ALPHA-L-ARABINOFURANOSIDASE AXHA-2-RELATED"/>
    <property type="match status" value="1"/>
</dbReference>
<name>A0A0F9XFE5_TRIHA</name>
<evidence type="ECO:0000256" key="6">
    <source>
        <dbReference type="ARBA" id="ARBA00022729"/>
    </source>
</evidence>
<evidence type="ECO:0000256" key="2">
    <source>
        <dbReference type="ARBA" id="ARBA00004613"/>
    </source>
</evidence>
<dbReference type="Proteomes" id="UP000034112">
    <property type="component" value="Unassembled WGS sequence"/>
</dbReference>
<dbReference type="EC" id="3.2.1.55" evidence="11"/>
<organism evidence="15 16">
    <name type="scientific">Trichoderma harzianum</name>
    <name type="common">Hypocrea lixii</name>
    <dbReference type="NCBI Taxonomy" id="5544"/>
    <lineage>
        <taxon>Eukaryota</taxon>
        <taxon>Fungi</taxon>
        <taxon>Dikarya</taxon>
        <taxon>Ascomycota</taxon>
        <taxon>Pezizomycotina</taxon>
        <taxon>Sordariomycetes</taxon>
        <taxon>Hypocreomycetidae</taxon>
        <taxon>Hypocreales</taxon>
        <taxon>Hypocreaceae</taxon>
        <taxon>Trichoderma</taxon>
    </lineage>
</organism>
<comment type="caution">
    <text evidence="15">The sequence shown here is derived from an EMBL/GenBank/DDBJ whole genome shotgun (WGS) entry which is preliminary data.</text>
</comment>
<dbReference type="AlphaFoldDB" id="A0A0F9XFE5"/>
<dbReference type="CDD" id="cd08987">
    <property type="entry name" value="GH62"/>
    <property type="match status" value="1"/>
</dbReference>
<dbReference type="GO" id="GO:0046373">
    <property type="term" value="P:L-arabinose metabolic process"/>
    <property type="evidence" value="ECO:0007669"/>
    <property type="project" value="UniProtKB-UniRule"/>
</dbReference>